<proteinExistence type="predicted"/>
<evidence type="ECO:0000313" key="3">
    <source>
        <dbReference type="Proteomes" id="UP000190625"/>
    </source>
</evidence>
<dbReference type="Proteomes" id="UP000190625">
    <property type="component" value="Unassembled WGS sequence"/>
</dbReference>
<dbReference type="PANTHER" id="PTHR33930">
    <property type="entry name" value="ALKYL HYDROPEROXIDE REDUCTASE AHPD"/>
    <property type="match status" value="1"/>
</dbReference>
<keyword evidence="2" id="KW-0575">Peroxidase</keyword>
<dbReference type="RefSeq" id="WP_200806404.1">
    <property type="nucleotide sequence ID" value="NZ_FUWM01000005.1"/>
</dbReference>
<evidence type="ECO:0000259" key="1">
    <source>
        <dbReference type="Pfam" id="PF02627"/>
    </source>
</evidence>
<sequence>MKADEVLEGLVKGQDELKEEIPEQMKKFKDFSKSVMKDGALSKKQKKLIALGAALAKRCDYCIVKNLNEAIELEASKEEILEAASVVMLLDGGPGVAYSTFLLEKYNELTE</sequence>
<accession>A0A1T4K0J7</accession>
<dbReference type="PANTHER" id="PTHR33930:SF2">
    <property type="entry name" value="BLR3452 PROTEIN"/>
    <property type="match status" value="1"/>
</dbReference>
<protein>
    <submittedName>
        <fullName evidence="2">Alkylhydroperoxidase AhpD family core domain-containing protein</fullName>
    </submittedName>
</protein>
<dbReference type="InterPro" id="IPR003779">
    <property type="entry name" value="CMD-like"/>
</dbReference>
<gene>
    <name evidence="2" type="ORF">SAMN02745118_00538</name>
</gene>
<dbReference type="GO" id="GO:0051920">
    <property type="term" value="F:peroxiredoxin activity"/>
    <property type="evidence" value="ECO:0007669"/>
    <property type="project" value="InterPro"/>
</dbReference>
<dbReference type="InterPro" id="IPR029032">
    <property type="entry name" value="AhpD-like"/>
</dbReference>
<keyword evidence="3" id="KW-1185">Reference proteome</keyword>
<dbReference type="Gene3D" id="1.20.1290.10">
    <property type="entry name" value="AhpD-like"/>
    <property type="match status" value="1"/>
</dbReference>
<dbReference type="STRING" id="142842.SAMN02745118_00538"/>
<dbReference type="EMBL" id="FUWM01000005">
    <property type="protein sequence ID" value="SJZ35898.1"/>
    <property type="molecule type" value="Genomic_DNA"/>
</dbReference>
<dbReference type="Pfam" id="PF02627">
    <property type="entry name" value="CMD"/>
    <property type="match status" value="1"/>
</dbReference>
<keyword evidence="2" id="KW-0560">Oxidoreductase</keyword>
<organism evidence="2 3">
    <name type="scientific">Selenihalanaerobacter shriftii</name>
    <dbReference type="NCBI Taxonomy" id="142842"/>
    <lineage>
        <taxon>Bacteria</taxon>
        <taxon>Bacillati</taxon>
        <taxon>Bacillota</taxon>
        <taxon>Clostridia</taxon>
        <taxon>Halanaerobiales</taxon>
        <taxon>Halobacteroidaceae</taxon>
        <taxon>Selenihalanaerobacter</taxon>
    </lineage>
</organism>
<feature type="domain" description="Carboxymuconolactone decarboxylase-like" evidence="1">
    <location>
        <begin position="22"/>
        <end position="100"/>
    </location>
</feature>
<dbReference type="SUPFAM" id="SSF69118">
    <property type="entry name" value="AhpD-like"/>
    <property type="match status" value="1"/>
</dbReference>
<evidence type="ECO:0000313" key="2">
    <source>
        <dbReference type="EMBL" id="SJZ35898.1"/>
    </source>
</evidence>
<dbReference type="AlphaFoldDB" id="A0A1T4K0J7"/>
<name>A0A1T4K0J7_9FIRM</name>
<reference evidence="3" key="1">
    <citation type="submission" date="2017-02" db="EMBL/GenBank/DDBJ databases">
        <authorList>
            <person name="Varghese N."/>
            <person name="Submissions S."/>
        </authorList>
    </citation>
    <scope>NUCLEOTIDE SEQUENCE [LARGE SCALE GENOMIC DNA]</scope>
    <source>
        <strain evidence="3">ATCC BAA-73</strain>
    </source>
</reference>